<evidence type="ECO:0000259" key="2">
    <source>
        <dbReference type="Pfam" id="PF12776"/>
    </source>
</evidence>
<proteinExistence type="predicted"/>
<organism evidence="3 4">
    <name type="scientific">Setaria viridis</name>
    <name type="common">Green bristlegrass</name>
    <name type="synonym">Setaria italica subsp. viridis</name>
    <dbReference type="NCBI Taxonomy" id="4556"/>
    <lineage>
        <taxon>Eukaryota</taxon>
        <taxon>Viridiplantae</taxon>
        <taxon>Streptophyta</taxon>
        <taxon>Embryophyta</taxon>
        <taxon>Tracheophyta</taxon>
        <taxon>Spermatophyta</taxon>
        <taxon>Magnoliopsida</taxon>
        <taxon>Liliopsida</taxon>
        <taxon>Poales</taxon>
        <taxon>Poaceae</taxon>
        <taxon>PACMAD clade</taxon>
        <taxon>Panicoideae</taxon>
        <taxon>Panicodae</taxon>
        <taxon>Paniceae</taxon>
        <taxon>Cenchrinae</taxon>
        <taxon>Setaria</taxon>
    </lineage>
</organism>
<name>A0A4V6DD50_SETVI</name>
<protein>
    <recommendedName>
        <fullName evidence="2">Myb/SANT-like domain-containing protein</fullName>
    </recommendedName>
</protein>
<reference evidence="3" key="1">
    <citation type="submission" date="2019-03" db="EMBL/GenBank/DDBJ databases">
        <title>WGS assembly of Setaria viridis.</title>
        <authorList>
            <person name="Huang P."/>
            <person name="Jenkins J."/>
            <person name="Grimwood J."/>
            <person name="Barry K."/>
            <person name="Healey A."/>
            <person name="Mamidi S."/>
            <person name="Sreedasyam A."/>
            <person name="Shu S."/>
            <person name="Feldman M."/>
            <person name="Wu J."/>
            <person name="Yu Y."/>
            <person name="Chen C."/>
            <person name="Johnson J."/>
            <person name="Rokhsar D."/>
            <person name="Baxter I."/>
            <person name="Schmutz J."/>
            <person name="Brutnell T."/>
            <person name="Kellogg E."/>
        </authorList>
    </citation>
    <scope>NUCLEOTIDE SEQUENCE [LARGE SCALE GENOMIC DNA]</scope>
</reference>
<dbReference type="InterPro" id="IPR024752">
    <property type="entry name" value="Myb/SANT-like_dom"/>
</dbReference>
<dbReference type="OMA" id="TAHIEVH"/>
<evidence type="ECO:0000256" key="1">
    <source>
        <dbReference type="SAM" id="MobiDB-lite"/>
    </source>
</evidence>
<feature type="compositionally biased region" description="Low complexity" evidence="1">
    <location>
        <begin position="151"/>
        <end position="168"/>
    </location>
</feature>
<dbReference type="PANTHER" id="PTHR47127">
    <property type="entry name" value="10A19I.15"/>
    <property type="match status" value="1"/>
</dbReference>
<dbReference type="EMBL" id="CM016552">
    <property type="protein sequence ID" value="TKW39236.1"/>
    <property type="molecule type" value="Genomic_DNA"/>
</dbReference>
<gene>
    <name evidence="3" type="ORF">SEVIR_1G165766v2</name>
</gene>
<evidence type="ECO:0000313" key="4">
    <source>
        <dbReference type="Proteomes" id="UP000298652"/>
    </source>
</evidence>
<evidence type="ECO:0000313" key="3">
    <source>
        <dbReference type="EMBL" id="TKW39236.1"/>
    </source>
</evidence>
<dbReference type="AlphaFoldDB" id="A0A4V6DD50"/>
<feature type="domain" description="Myb/SANT-like" evidence="2">
    <location>
        <begin position="4"/>
        <end position="83"/>
    </location>
</feature>
<dbReference type="Pfam" id="PF12776">
    <property type="entry name" value="Myb_DNA-bind_3"/>
    <property type="match status" value="1"/>
</dbReference>
<keyword evidence="4" id="KW-1185">Reference proteome</keyword>
<dbReference type="Proteomes" id="UP000298652">
    <property type="component" value="Chromosome 1"/>
</dbReference>
<feature type="region of interest" description="Disordered" evidence="1">
    <location>
        <begin position="151"/>
        <end position="177"/>
    </location>
</feature>
<accession>A0A4V6DD50</accession>
<dbReference type="Gramene" id="TKW39236">
    <property type="protein sequence ID" value="TKW39236"/>
    <property type="gene ID" value="SEVIR_1G165766v2"/>
</dbReference>
<sequence>MSAFVLRRFTELVGEGLKTDKGFKEVHLNSVASDLREFTGLEVSGTQVYNHLRKWRVKWVKISKLKELSGSNWDEENYMITLAPEHYKGHIKYLQDHPKDAEYLNIPIKNFVQMQMIFGSGVATGRFVMGSNEALGEPFVVPETMDVEADAPATAAPTEGAKDASSSGGKVGGGKRKRMVSEEDASLMHAMTDAIWGFAAAVQDAAHAEVYPGTYEACMNTPGFPRPLLMKALNHMTANKASAIQFVKMSPEDRDLWMRTYLEDNNLL</sequence>